<dbReference type="GO" id="GO:0051606">
    <property type="term" value="P:detection of stimulus"/>
    <property type="evidence" value="ECO:0007669"/>
    <property type="project" value="UniProtKB-UniRule"/>
</dbReference>
<keyword evidence="4 14" id="KW-0597">Phosphoprotein</keyword>
<dbReference type="GO" id="GO:0005737">
    <property type="term" value="C:cytoplasm"/>
    <property type="evidence" value="ECO:0007669"/>
    <property type="project" value="UniProtKB-SubCell"/>
</dbReference>
<dbReference type="GO" id="GO:0030435">
    <property type="term" value="P:sporulation resulting in formation of a cellular spore"/>
    <property type="evidence" value="ECO:0007669"/>
    <property type="project" value="UniProtKB-UniRule"/>
</dbReference>
<evidence type="ECO:0000256" key="7">
    <source>
        <dbReference type="ARBA" id="ARBA00023012"/>
    </source>
</evidence>
<evidence type="ECO:0000313" key="16">
    <source>
        <dbReference type="EMBL" id="TCL57119.1"/>
    </source>
</evidence>
<keyword evidence="6 12" id="KW-0749">Sporulation</keyword>
<evidence type="ECO:0000256" key="13">
    <source>
        <dbReference type="PIRSR" id="PIRSR002937-1"/>
    </source>
</evidence>
<name>A0A4R1QT73_HYDET</name>
<evidence type="ECO:0000313" key="17">
    <source>
        <dbReference type="Proteomes" id="UP000295008"/>
    </source>
</evidence>
<keyword evidence="10 12" id="KW-0010">Activator</keyword>
<dbReference type="SUPFAM" id="SSF52172">
    <property type="entry name" value="CheY-like"/>
    <property type="match status" value="1"/>
</dbReference>
<dbReference type="GO" id="GO:0003700">
    <property type="term" value="F:DNA-binding transcription factor activity"/>
    <property type="evidence" value="ECO:0007669"/>
    <property type="project" value="InterPro"/>
</dbReference>
<dbReference type="Pfam" id="PF08769">
    <property type="entry name" value="Spo0A_C"/>
    <property type="match status" value="1"/>
</dbReference>
<dbReference type="NCBIfam" id="TIGR02875">
    <property type="entry name" value="spore_0_A"/>
    <property type="match status" value="1"/>
</dbReference>
<keyword evidence="8 12" id="KW-0805">Transcription regulation</keyword>
<dbReference type="PANTHER" id="PTHR44591">
    <property type="entry name" value="STRESS RESPONSE REGULATOR PROTEIN 1"/>
    <property type="match status" value="1"/>
</dbReference>
<dbReference type="InterPro" id="IPR016032">
    <property type="entry name" value="Sig_transdc_resp-reg_C-effctor"/>
</dbReference>
<proteinExistence type="predicted"/>
<dbReference type="InterPro" id="IPR012052">
    <property type="entry name" value="Spore_0_A"/>
</dbReference>
<gene>
    <name evidence="16" type="ORF">EDC14_104723</name>
</gene>
<dbReference type="Proteomes" id="UP000295008">
    <property type="component" value="Unassembled WGS sequence"/>
</dbReference>
<comment type="cofactor">
    <cofactor evidence="12 13">
        <name>Ca(2+)</name>
        <dbReference type="ChEBI" id="CHEBI:29108"/>
    </cofactor>
    <text evidence="12 13">Binds 1 Ca(2+) ion per subunit.</text>
</comment>
<evidence type="ECO:0000256" key="4">
    <source>
        <dbReference type="ARBA" id="ARBA00022553"/>
    </source>
</evidence>
<accession>A0A4R1QT73</accession>
<dbReference type="PANTHER" id="PTHR44591:SF23">
    <property type="entry name" value="CHEY SUBFAMILY"/>
    <property type="match status" value="1"/>
</dbReference>
<dbReference type="GO" id="GO:0042173">
    <property type="term" value="P:regulation of sporulation resulting in formation of a cellular spore"/>
    <property type="evidence" value="ECO:0007669"/>
    <property type="project" value="InterPro"/>
</dbReference>
<dbReference type="InterPro" id="IPR001789">
    <property type="entry name" value="Sig_transdc_resp-reg_receiver"/>
</dbReference>
<keyword evidence="7 12" id="KW-0902">Two-component regulatory system</keyword>
<evidence type="ECO:0000259" key="15">
    <source>
        <dbReference type="PROSITE" id="PS50110"/>
    </source>
</evidence>
<dbReference type="GO" id="GO:0000160">
    <property type="term" value="P:phosphorelay signal transduction system"/>
    <property type="evidence" value="ECO:0007669"/>
    <property type="project" value="UniProtKB-UniRule"/>
</dbReference>
<feature type="binding site" evidence="13">
    <location>
        <position position="56"/>
    </location>
    <ligand>
        <name>Ca(2+)</name>
        <dbReference type="ChEBI" id="CHEBI:29108"/>
    </ligand>
</feature>
<dbReference type="GO" id="GO:0005509">
    <property type="term" value="F:calcium ion binding"/>
    <property type="evidence" value="ECO:0007669"/>
    <property type="project" value="UniProtKB-UniRule"/>
</dbReference>
<dbReference type="OrthoDB" id="9793299at2"/>
<comment type="caution">
    <text evidence="16">The sequence shown here is derived from an EMBL/GenBank/DDBJ whole genome shotgun (WGS) entry which is preliminary data.</text>
</comment>
<dbReference type="InterPro" id="IPR014879">
    <property type="entry name" value="Spo0A_C"/>
</dbReference>
<dbReference type="GO" id="GO:0003677">
    <property type="term" value="F:DNA binding"/>
    <property type="evidence" value="ECO:0007669"/>
    <property type="project" value="UniProtKB-KW"/>
</dbReference>
<dbReference type="SUPFAM" id="SSF46894">
    <property type="entry name" value="C-terminal effector domain of the bipartite response regulators"/>
    <property type="match status" value="1"/>
</dbReference>
<keyword evidence="2 12" id="KW-0963">Cytoplasm</keyword>
<protein>
    <recommendedName>
        <fullName evidence="12">Stage 0 sporulation protein A homolog</fullName>
    </recommendedName>
</protein>
<keyword evidence="17" id="KW-1185">Reference proteome</keyword>
<dbReference type="Gene3D" id="3.40.50.2300">
    <property type="match status" value="1"/>
</dbReference>
<evidence type="ECO:0000256" key="14">
    <source>
        <dbReference type="PROSITE-ProRule" id="PRU00169"/>
    </source>
</evidence>
<evidence type="ECO:0000256" key="8">
    <source>
        <dbReference type="ARBA" id="ARBA00023015"/>
    </source>
</evidence>
<dbReference type="Gene3D" id="1.10.10.10">
    <property type="entry name" value="Winged helix-like DNA-binding domain superfamily/Winged helix DNA-binding domain"/>
    <property type="match status" value="1"/>
</dbReference>
<evidence type="ECO:0000256" key="12">
    <source>
        <dbReference type="PIRNR" id="PIRNR002937"/>
    </source>
</evidence>
<evidence type="ECO:0000256" key="9">
    <source>
        <dbReference type="ARBA" id="ARBA00023125"/>
    </source>
</evidence>
<comment type="subcellular location">
    <subcellularLocation>
        <location evidence="1 12">Cytoplasm</location>
    </subcellularLocation>
</comment>
<sequence>MQAINIGIVDDNREFCQLLSDYFSTKPEINVVAIGYTGLDAISILQQQEIQVLLLDMIMPELDGLAVLQWVKSNQLKNRPKIIIFSAFAQEEVARNALQLGVDYYILKPFDLNILSQRMIEIANGPSKEVISNRQPIYPKNSETAFNELEVEVTKVIQQLRIPPNFKGYSYLRHAILMTIKEPGLINEVTKRLYPMIAEHYNTTKHRVERSMRFAIETAWSKGDVDVLHELFGYCVDDKKGKPTNASFVAKIADKIRLEKKMRAI</sequence>
<organism evidence="16 17">
    <name type="scientific">Hydrogenispora ethanolica</name>
    <dbReference type="NCBI Taxonomy" id="1082276"/>
    <lineage>
        <taxon>Bacteria</taxon>
        <taxon>Bacillati</taxon>
        <taxon>Bacillota</taxon>
        <taxon>Hydrogenispora</taxon>
    </lineage>
</organism>
<dbReference type="SMART" id="SM00448">
    <property type="entry name" value="REC"/>
    <property type="match status" value="1"/>
</dbReference>
<evidence type="ECO:0000256" key="3">
    <source>
        <dbReference type="ARBA" id="ARBA00022491"/>
    </source>
</evidence>
<evidence type="ECO:0000256" key="5">
    <source>
        <dbReference type="ARBA" id="ARBA00022837"/>
    </source>
</evidence>
<keyword evidence="5 12" id="KW-0106">Calcium</keyword>
<dbReference type="InterPro" id="IPR011006">
    <property type="entry name" value="CheY-like_superfamily"/>
</dbReference>
<comment type="function">
    <text evidence="12">May play the central regulatory role in sporulation. It may be an element of the effector pathway responsible for the activation of sporulation genes in response to nutritional stress. Spo0A may act in concert with spo0H (a sigma factor) to control the expression of some genes that are critical to the sporulation process.</text>
</comment>
<dbReference type="EMBL" id="SLUN01000047">
    <property type="protein sequence ID" value="TCL57119.1"/>
    <property type="molecule type" value="Genomic_DNA"/>
</dbReference>
<dbReference type="Pfam" id="PF00072">
    <property type="entry name" value="Response_reg"/>
    <property type="match status" value="1"/>
</dbReference>
<keyword evidence="3 12" id="KW-0678">Repressor</keyword>
<dbReference type="InterPro" id="IPR036388">
    <property type="entry name" value="WH-like_DNA-bd_sf"/>
</dbReference>
<keyword evidence="11 12" id="KW-0804">Transcription</keyword>
<keyword evidence="12 13" id="KW-0479">Metal-binding</keyword>
<dbReference type="AlphaFoldDB" id="A0A4R1QT73"/>
<evidence type="ECO:0000256" key="1">
    <source>
        <dbReference type="ARBA" id="ARBA00004496"/>
    </source>
</evidence>
<dbReference type="PROSITE" id="PS50110">
    <property type="entry name" value="RESPONSE_REGULATORY"/>
    <property type="match status" value="1"/>
</dbReference>
<reference evidence="16 17" key="1">
    <citation type="submission" date="2019-03" db="EMBL/GenBank/DDBJ databases">
        <title>Genomic Encyclopedia of Type Strains, Phase IV (KMG-IV): sequencing the most valuable type-strain genomes for metagenomic binning, comparative biology and taxonomic classification.</title>
        <authorList>
            <person name="Goeker M."/>
        </authorList>
    </citation>
    <scope>NUCLEOTIDE SEQUENCE [LARGE SCALE GENOMIC DNA]</scope>
    <source>
        <strain evidence="16 17">LX-B</strain>
    </source>
</reference>
<keyword evidence="9 12" id="KW-0238">DNA-binding</keyword>
<evidence type="ECO:0000256" key="6">
    <source>
        <dbReference type="ARBA" id="ARBA00022969"/>
    </source>
</evidence>
<evidence type="ECO:0000256" key="11">
    <source>
        <dbReference type="ARBA" id="ARBA00023163"/>
    </source>
</evidence>
<feature type="domain" description="Response regulatory" evidence="15">
    <location>
        <begin position="5"/>
        <end position="123"/>
    </location>
</feature>
<feature type="modified residue" description="4-aspartylphosphate" evidence="14">
    <location>
        <position position="56"/>
    </location>
</feature>
<dbReference type="InterPro" id="IPR050595">
    <property type="entry name" value="Bact_response_regulator"/>
</dbReference>
<feature type="binding site" evidence="13">
    <location>
        <position position="11"/>
    </location>
    <ligand>
        <name>Ca(2+)</name>
        <dbReference type="ChEBI" id="CHEBI:29108"/>
    </ligand>
</feature>
<evidence type="ECO:0000256" key="2">
    <source>
        <dbReference type="ARBA" id="ARBA00022490"/>
    </source>
</evidence>
<evidence type="ECO:0000256" key="10">
    <source>
        <dbReference type="ARBA" id="ARBA00023159"/>
    </source>
</evidence>
<dbReference type="RefSeq" id="WP_132017188.1">
    <property type="nucleotide sequence ID" value="NZ_SLUN01000047.1"/>
</dbReference>
<dbReference type="PIRSF" id="PIRSF002937">
    <property type="entry name" value="Res_reg_Spo0A"/>
    <property type="match status" value="1"/>
</dbReference>
<feature type="binding site" evidence="13">
    <location>
        <position position="10"/>
    </location>
    <ligand>
        <name>Ca(2+)</name>
        <dbReference type="ChEBI" id="CHEBI:29108"/>
    </ligand>
</feature>